<dbReference type="Pfam" id="PF00147">
    <property type="entry name" value="Fibrinogen_C"/>
    <property type="match status" value="1"/>
</dbReference>
<evidence type="ECO:0000313" key="6">
    <source>
        <dbReference type="EMBL" id="CAD7643858.1"/>
    </source>
</evidence>
<dbReference type="EMBL" id="OC916310">
    <property type="protein sequence ID" value="CAD7643858.1"/>
    <property type="molecule type" value="Genomic_DNA"/>
</dbReference>
<dbReference type="OrthoDB" id="6145874at2759"/>
<dbReference type="InterPro" id="IPR036056">
    <property type="entry name" value="Fibrinogen-like_C"/>
</dbReference>
<dbReference type="AlphaFoldDB" id="A0A7R9QFN8"/>
<dbReference type="PROSITE" id="PS51406">
    <property type="entry name" value="FIBRINOGEN_C_2"/>
    <property type="match status" value="1"/>
</dbReference>
<dbReference type="GO" id="GO:0005201">
    <property type="term" value="F:extracellular matrix structural constituent"/>
    <property type="evidence" value="ECO:0007669"/>
    <property type="project" value="TreeGrafter"/>
</dbReference>
<sequence length="330" mass="38084">MPILMDYSSKKISQRIAILENNSQTQISVLNDMSRVLNRLESQRQDIISTIDRSEVRISHRLDDIKGDLGKTITLQEVIREDINKLEQQHILNKMWISEQLRTIGKRNVNLDESDTKPSLNIVSADIEANLQMVQTTLYSLKRSTNQIEEQITDLSNNVSGLMNETNSIANSSKGYVESKSFNKAIRNVMEGMKKLEKPNVFIRTSTPEANGSYVFAKDCKEIQDKQSLKNLSGVYRIKPTGAEEPIFVFCDMDTDGGGWTLIQSRHDGAVDFFRDWYEYKYGFGNIATEFWLGLDHIHRITLLNLLKLLLFRKRFILRKRQPSLRLLIY</sequence>
<dbReference type="GO" id="GO:0030674">
    <property type="term" value="F:protein-macromolecule adaptor activity"/>
    <property type="evidence" value="ECO:0007669"/>
    <property type="project" value="TreeGrafter"/>
</dbReference>
<dbReference type="PANTHER" id="PTHR47221:SF5">
    <property type="entry name" value="FIBRINOGEN C-TERMINAL DOMAIN-CONTAINING PROTEIN"/>
    <property type="match status" value="1"/>
</dbReference>
<organism evidence="6">
    <name type="scientific">Oppiella nova</name>
    <dbReference type="NCBI Taxonomy" id="334625"/>
    <lineage>
        <taxon>Eukaryota</taxon>
        <taxon>Metazoa</taxon>
        <taxon>Ecdysozoa</taxon>
        <taxon>Arthropoda</taxon>
        <taxon>Chelicerata</taxon>
        <taxon>Arachnida</taxon>
        <taxon>Acari</taxon>
        <taxon>Acariformes</taxon>
        <taxon>Sarcoptiformes</taxon>
        <taxon>Oribatida</taxon>
        <taxon>Brachypylina</taxon>
        <taxon>Oppioidea</taxon>
        <taxon>Oppiidae</taxon>
        <taxon>Oppiella</taxon>
    </lineage>
</organism>
<proteinExistence type="predicted"/>
<evidence type="ECO:0000256" key="3">
    <source>
        <dbReference type="ARBA" id="ARBA00023157"/>
    </source>
</evidence>
<protein>
    <recommendedName>
        <fullName evidence="5">Fibrinogen C-terminal domain-containing protein</fullName>
    </recommendedName>
</protein>
<keyword evidence="2" id="KW-0964">Secreted</keyword>
<keyword evidence="4" id="KW-0325">Glycoprotein</keyword>
<evidence type="ECO:0000256" key="1">
    <source>
        <dbReference type="ARBA" id="ARBA00004613"/>
    </source>
</evidence>
<dbReference type="GO" id="GO:0034116">
    <property type="term" value="P:positive regulation of heterotypic cell-cell adhesion"/>
    <property type="evidence" value="ECO:0007669"/>
    <property type="project" value="TreeGrafter"/>
</dbReference>
<accession>A0A7R9QFN8</accession>
<comment type="subcellular location">
    <subcellularLocation>
        <location evidence="1">Secreted</location>
    </subcellularLocation>
</comment>
<dbReference type="SMART" id="SM00186">
    <property type="entry name" value="FBG"/>
    <property type="match status" value="1"/>
</dbReference>
<feature type="domain" description="Fibrinogen C-terminal" evidence="5">
    <location>
        <begin position="211"/>
        <end position="330"/>
    </location>
</feature>
<dbReference type="Gene3D" id="3.90.215.10">
    <property type="entry name" value="Gamma Fibrinogen, chain A, domain 1"/>
    <property type="match status" value="1"/>
</dbReference>
<reference evidence="6" key="1">
    <citation type="submission" date="2020-11" db="EMBL/GenBank/DDBJ databases">
        <authorList>
            <person name="Tran Van P."/>
        </authorList>
    </citation>
    <scope>NUCLEOTIDE SEQUENCE</scope>
</reference>
<evidence type="ECO:0000259" key="5">
    <source>
        <dbReference type="PROSITE" id="PS51406"/>
    </source>
</evidence>
<dbReference type="SUPFAM" id="SSF56496">
    <property type="entry name" value="Fibrinogen C-terminal domain-like"/>
    <property type="match status" value="1"/>
</dbReference>
<evidence type="ECO:0000256" key="2">
    <source>
        <dbReference type="ARBA" id="ARBA00022525"/>
    </source>
</evidence>
<name>A0A7R9QFN8_9ACAR</name>
<dbReference type="InterPro" id="IPR037579">
    <property type="entry name" value="FIB_ANG-like"/>
</dbReference>
<evidence type="ECO:0000313" key="7">
    <source>
        <dbReference type="Proteomes" id="UP000728032"/>
    </source>
</evidence>
<evidence type="ECO:0000256" key="4">
    <source>
        <dbReference type="ARBA" id="ARBA00023180"/>
    </source>
</evidence>
<dbReference type="Proteomes" id="UP000728032">
    <property type="component" value="Unassembled WGS sequence"/>
</dbReference>
<dbReference type="EMBL" id="CAJPVJ010001485">
    <property type="protein sequence ID" value="CAG2164813.1"/>
    <property type="molecule type" value="Genomic_DNA"/>
</dbReference>
<dbReference type="InterPro" id="IPR002181">
    <property type="entry name" value="Fibrinogen_a/b/g_C_dom"/>
</dbReference>
<dbReference type="GO" id="GO:0005577">
    <property type="term" value="C:fibrinogen complex"/>
    <property type="evidence" value="ECO:0007669"/>
    <property type="project" value="TreeGrafter"/>
</dbReference>
<dbReference type="InterPro" id="IPR014716">
    <property type="entry name" value="Fibrinogen_a/b/g_C_1"/>
</dbReference>
<keyword evidence="7" id="KW-1185">Reference proteome</keyword>
<gene>
    <name evidence="6" type="ORF">ONB1V03_LOCUS4362</name>
</gene>
<dbReference type="PANTHER" id="PTHR47221">
    <property type="entry name" value="FIBRINOGEN ALPHA CHAIN"/>
    <property type="match status" value="1"/>
</dbReference>
<keyword evidence="3" id="KW-1015">Disulfide bond</keyword>
<dbReference type="NCBIfam" id="NF040941">
    <property type="entry name" value="GGGWT_bact"/>
    <property type="match status" value="1"/>
</dbReference>